<keyword evidence="2" id="KW-0805">Transcription regulation</keyword>
<protein>
    <submittedName>
        <fullName evidence="6">LysR family transcriptional regulator</fullName>
    </submittedName>
</protein>
<dbReference type="InterPro" id="IPR000847">
    <property type="entry name" value="LysR_HTH_N"/>
</dbReference>
<dbReference type="PRINTS" id="PR00039">
    <property type="entry name" value="HTHLYSR"/>
</dbReference>
<evidence type="ECO:0000256" key="4">
    <source>
        <dbReference type="ARBA" id="ARBA00023163"/>
    </source>
</evidence>
<feature type="domain" description="HTH lysR-type" evidence="5">
    <location>
        <begin position="1"/>
        <end position="58"/>
    </location>
</feature>
<dbReference type="PANTHER" id="PTHR30419">
    <property type="entry name" value="HTH-TYPE TRANSCRIPTIONAL REGULATOR YBHD"/>
    <property type="match status" value="1"/>
</dbReference>
<evidence type="ECO:0000259" key="5">
    <source>
        <dbReference type="PROSITE" id="PS50931"/>
    </source>
</evidence>
<dbReference type="InterPro" id="IPR005119">
    <property type="entry name" value="LysR_subst-bd"/>
</dbReference>
<reference evidence="7" key="1">
    <citation type="journal article" date="2019" name="Int. J. Syst. Evol. Microbiol.">
        <title>The Global Catalogue of Microorganisms (GCM) 10K type strain sequencing project: providing services to taxonomists for standard genome sequencing and annotation.</title>
        <authorList>
            <consortium name="The Broad Institute Genomics Platform"/>
            <consortium name="The Broad Institute Genome Sequencing Center for Infectious Disease"/>
            <person name="Wu L."/>
            <person name="Ma J."/>
        </authorList>
    </citation>
    <scope>NUCLEOTIDE SEQUENCE [LARGE SCALE GENOMIC DNA]</scope>
    <source>
        <strain evidence="7">CCUG 67170</strain>
    </source>
</reference>
<evidence type="ECO:0000313" key="6">
    <source>
        <dbReference type="EMBL" id="MFC3928360.1"/>
    </source>
</evidence>
<proteinExistence type="inferred from homology"/>
<dbReference type="InterPro" id="IPR050950">
    <property type="entry name" value="HTH-type_LysR_regulators"/>
</dbReference>
<dbReference type="InterPro" id="IPR036388">
    <property type="entry name" value="WH-like_DNA-bd_sf"/>
</dbReference>
<evidence type="ECO:0000256" key="3">
    <source>
        <dbReference type="ARBA" id="ARBA00023125"/>
    </source>
</evidence>
<dbReference type="PROSITE" id="PS50931">
    <property type="entry name" value="HTH_LYSR"/>
    <property type="match status" value="1"/>
</dbReference>
<name>A0ABV8CXH2_9STRE</name>
<dbReference type="Gene3D" id="3.40.190.10">
    <property type="entry name" value="Periplasmic binding protein-like II"/>
    <property type="match status" value="2"/>
</dbReference>
<keyword evidence="7" id="KW-1185">Reference proteome</keyword>
<evidence type="ECO:0000256" key="1">
    <source>
        <dbReference type="ARBA" id="ARBA00009437"/>
    </source>
</evidence>
<dbReference type="Pfam" id="PF00126">
    <property type="entry name" value="HTH_1"/>
    <property type="match status" value="1"/>
</dbReference>
<dbReference type="RefSeq" id="WP_380426830.1">
    <property type="nucleotide sequence ID" value="NZ_JBHRZV010000049.1"/>
</dbReference>
<keyword evidence="4" id="KW-0804">Transcription</keyword>
<dbReference type="EMBL" id="JBHRZV010000049">
    <property type="protein sequence ID" value="MFC3928360.1"/>
    <property type="molecule type" value="Genomic_DNA"/>
</dbReference>
<keyword evidence="3" id="KW-0238">DNA-binding</keyword>
<dbReference type="SUPFAM" id="SSF46785">
    <property type="entry name" value="Winged helix' DNA-binding domain"/>
    <property type="match status" value="1"/>
</dbReference>
<dbReference type="Pfam" id="PF03466">
    <property type="entry name" value="LysR_substrate"/>
    <property type="match status" value="1"/>
</dbReference>
<dbReference type="Gene3D" id="1.10.10.10">
    <property type="entry name" value="Winged helix-like DNA-binding domain superfamily/Winged helix DNA-binding domain"/>
    <property type="match status" value="1"/>
</dbReference>
<dbReference type="CDD" id="cd05466">
    <property type="entry name" value="PBP2_LTTR_substrate"/>
    <property type="match status" value="1"/>
</dbReference>
<gene>
    <name evidence="6" type="ORF">ACFORF_07250</name>
</gene>
<accession>A0ABV8CXH2</accession>
<dbReference type="SUPFAM" id="SSF53850">
    <property type="entry name" value="Periplasmic binding protein-like II"/>
    <property type="match status" value="1"/>
</dbReference>
<sequence>MDIRVLNYFVTIVQTKSISNAAQVLHITQPTLSRQMKDLEDELDTTLFYRGSREIQLTEDGQYLYNRAIEILAMVNKTKSNIRRTEAISGDLYIGAAETQSLDILAQVTQKLTESYPETRVHLRSGNADFVQENLDQGIFDIGMTFGPFEKRKYNHLSLPNRDTWGVLVPKGHPLTEIENLKLVDVISYPLIVSAQSNVDFTVLSGLGDYRIVATYNLLYNASLLVKAGVGIALALDGIIPTDYDHSQLEFLKLQEREKDSLQVIWKKQGTLSPVAKEFLKMLEKVIDRPEKRIVNKKQGLEETLV</sequence>
<dbReference type="Proteomes" id="UP001595807">
    <property type="component" value="Unassembled WGS sequence"/>
</dbReference>
<dbReference type="InterPro" id="IPR036390">
    <property type="entry name" value="WH_DNA-bd_sf"/>
</dbReference>
<evidence type="ECO:0000256" key="2">
    <source>
        <dbReference type="ARBA" id="ARBA00023015"/>
    </source>
</evidence>
<comment type="caution">
    <text evidence="6">The sequence shown here is derived from an EMBL/GenBank/DDBJ whole genome shotgun (WGS) entry which is preliminary data.</text>
</comment>
<dbReference type="PANTHER" id="PTHR30419:SF8">
    <property type="entry name" value="NITROGEN ASSIMILATION TRANSCRIPTIONAL ACTIVATOR-RELATED"/>
    <property type="match status" value="1"/>
</dbReference>
<organism evidence="6 7">
    <name type="scientific">Streptococcus caprae</name>
    <dbReference type="NCBI Taxonomy" id="1640501"/>
    <lineage>
        <taxon>Bacteria</taxon>
        <taxon>Bacillati</taxon>
        <taxon>Bacillota</taxon>
        <taxon>Bacilli</taxon>
        <taxon>Lactobacillales</taxon>
        <taxon>Streptococcaceae</taxon>
        <taxon>Streptococcus</taxon>
    </lineage>
</organism>
<evidence type="ECO:0000313" key="7">
    <source>
        <dbReference type="Proteomes" id="UP001595807"/>
    </source>
</evidence>
<comment type="similarity">
    <text evidence="1">Belongs to the LysR transcriptional regulatory family.</text>
</comment>